<dbReference type="PANTHER" id="PTHR30349">
    <property type="entry name" value="PHAGE INTEGRASE-RELATED"/>
    <property type="match status" value="1"/>
</dbReference>
<evidence type="ECO:0000313" key="5">
    <source>
        <dbReference type="EMBL" id="PQA60139.1"/>
    </source>
</evidence>
<organism evidence="5 6">
    <name type="scientific">Siphonobacter curvatus</name>
    <dbReference type="NCBI Taxonomy" id="2094562"/>
    <lineage>
        <taxon>Bacteria</taxon>
        <taxon>Pseudomonadati</taxon>
        <taxon>Bacteroidota</taxon>
        <taxon>Cytophagia</taxon>
        <taxon>Cytophagales</taxon>
        <taxon>Cytophagaceae</taxon>
        <taxon>Siphonobacter</taxon>
    </lineage>
</organism>
<dbReference type="OrthoDB" id="1094492at2"/>
<gene>
    <name evidence="5" type="ORF">C5O19_11130</name>
</gene>
<comment type="caution">
    <text evidence="5">The sequence shown here is derived from an EMBL/GenBank/DDBJ whole genome shotgun (WGS) entry which is preliminary data.</text>
</comment>
<dbReference type="GO" id="GO:0006310">
    <property type="term" value="P:DNA recombination"/>
    <property type="evidence" value="ECO:0007669"/>
    <property type="project" value="UniProtKB-KW"/>
</dbReference>
<name>A0A2S7IR45_9BACT</name>
<feature type="domain" description="Tyr recombinase" evidence="4">
    <location>
        <begin position="79"/>
        <end position="273"/>
    </location>
</feature>
<dbReference type="Gene3D" id="1.10.443.10">
    <property type="entry name" value="Intergrase catalytic core"/>
    <property type="match status" value="1"/>
</dbReference>
<evidence type="ECO:0000256" key="2">
    <source>
        <dbReference type="ARBA" id="ARBA00023125"/>
    </source>
</evidence>
<dbReference type="InterPro" id="IPR010998">
    <property type="entry name" value="Integrase_recombinase_N"/>
</dbReference>
<comment type="similarity">
    <text evidence="1">Belongs to the 'phage' integrase family.</text>
</comment>
<keyword evidence="2" id="KW-0238">DNA-binding</keyword>
<dbReference type="PROSITE" id="PS51898">
    <property type="entry name" value="TYR_RECOMBINASE"/>
    <property type="match status" value="1"/>
</dbReference>
<dbReference type="CDD" id="cd01185">
    <property type="entry name" value="INTN1_C_like"/>
    <property type="match status" value="1"/>
</dbReference>
<protein>
    <recommendedName>
        <fullName evidence="4">Tyr recombinase domain-containing protein</fullName>
    </recommendedName>
</protein>
<dbReference type="SUPFAM" id="SSF56349">
    <property type="entry name" value="DNA breaking-rejoining enzymes"/>
    <property type="match status" value="1"/>
</dbReference>
<proteinExistence type="inferred from homology"/>
<dbReference type="InterPro" id="IPR011010">
    <property type="entry name" value="DNA_brk_join_enz"/>
</dbReference>
<sequence length="277" mass="32062">MNKLRKYLNNRDLLFNEITCEFISDYQRYMINKLGNGQSTASKNLENLEVIYFEAVHADLFEPAKDPWIKIKFTRSKVTPKAKLTLAEVERLATLDLSDAQMLNHARNIFVLMFYSRGMRIRDALQLRWMMVKPDLSRFVYTMNKTGKELDILITEPIRNILEQYRSKHVRPQDYVFPFLSQNPRKLEHHKLVQSWTAEINGLLKELAREAVIDKPISTHVARHSFAEVTRELTGNDIYSISAGLGHSSVSITEGYFNKELKTGADKLSQIVAPVKE</sequence>
<dbReference type="InterPro" id="IPR002104">
    <property type="entry name" value="Integrase_catalytic"/>
</dbReference>
<reference evidence="6" key="1">
    <citation type="submission" date="2018-02" db="EMBL/GenBank/DDBJ databases">
        <title>Genome sequencing of Solimonas sp. HR-BB.</title>
        <authorList>
            <person name="Lee Y."/>
            <person name="Jeon C.O."/>
        </authorList>
    </citation>
    <scope>NUCLEOTIDE SEQUENCE [LARGE SCALE GENOMIC DNA]</scope>
    <source>
        <strain evidence="6">HR-U</strain>
    </source>
</reference>
<dbReference type="AlphaFoldDB" id="A0A2S7IR45"/>
<dbReference type="Pfam" id="PF00589">
    <property type="entry name" value="Phage_integrase"/>
    <property type="match status" value="1"/>
</dbReference>
<dbReference type="PANTHER" id="PTHR30349:SF64">
    <property type="entry name" value="PROPHAGE INTEGRASE INTD-RELATED"/>
    <property type="match status" value="1"/>
</dbReference>
<keyword evidence="6" id="KW-1185">Reference proteome</keyword>
<keyword evidence="3" id="KW-0233">DNA recombination</keyword>
<evidence type="ECO:0000256" key="1">
    <source>
        <dbReference type="ARBA" id="ARBA00008857"/>
    </source>
</evidence>
<evidence type="ECO:0000259" key="4">
    <source>
        <dbReference type="PROSITE" id="PS51898"/>
    </source>
</evidence>
<evidence type="ECO:0000256" key="3">
    <source>
        <dbReference type="ARBA" id="ARBA00023172"/>
    </source>
</evidence>
<dbReference type="InterPro" id="IPR013762">
    <property type="entry name" value="Integrase-like_cat_sf"/>
</dbReference>
<dbReference type="GO" id="GO:0003677">
    <property type="term" value="F:DNA binding"/>
    <property type="evidence" value="ECO:0007669"/>
    <property type="project" value="UniProtKB-KW"/>
</dbReference>
<dbReference type="Proteomes" id="UP000239590">
    <property type="component" value="Unassembled WGS sequence"/>
</dbReference>
<dbReference type="InterPro" id="IPR025269">
    <property type="entry name" value="SAM-like_dom"/>
</dbReference>
<dbReference type="EMBL" id="PTRA01000001">
    <property type="protein sequence ID" value="PQA60139.1"/>
    <property type="molecule type" value="Genomic_DNA"/>
</dbReference>
<dbReference type="InterPro" id="IPR050090">
    <property type="entry name" value="Tyrosine_recombinase_XerCD"/>
</dbReference>
<dbReference type="RefSeq" id="WP_104712091.1">
    <property type="nucleotide sequence ID" value="NZ_PTRA01000001.1"/>
</dbReference>
<evidence type="ECO:0000313" key="6">
    <source>
        <dbReference type="Proteomes" id="UP000239590"/>
    </source>
</evidence>
<accession>A0A2S7IR45</accession>
<dbReference type="Pfam" id="PF13102">
    <property type="entry name" value="Phage_int_SAM_5"/>
    <property type="match status" value="1"/>
</dbReference>
<dbReference type="Gene3D" id="1.10.150.130">
    <property type="match status" value="1"/>
</dbReference>
<dbReference type="GO" id="GO:0015074">
    <property type="term" value="P:DNA integration"/>
    <property type="evidence" value="ECO:0007669"/>
    <property type="project" value="InterPro"/>
</dbReference>